<proteinExistence type="predicted"/>
<dbReference type="EMBL" id="ML739182">
    <property type="protein sequence ID" value="KAE8351194.1"/>
    <property type="molecule type" value="Genomic_DNA"/>
</dbReference>
<reference evidence="3" key="1">
    <citation type="submission" date="2019-04" db="EMBL/GenBank/DDBJ databases">
        <title>Friends and foes A comparative genomics studyof 23 Aspergillus species from section Flavi.</title>
        <authorList>
            <consortium name="DOE Joint Genome Institute"/>
            <person name="Kjaerbolling I."/>
            <person name="Vesth T."/>
            <person name="Frisvad J.C."/>
            <person name="Nybo J.L."/>
            <person name="Theobald S."/>
            <person name="Kildgaard S."/>
            <person name="Isbrandt T."/>
            <person name="Kuo A."/>
            <person name="Sato A."/>
            <person name="Lyhne E.K."/>
            <person name="Kogle M.E."/>
            <person name="Wiebenga A."/>
            <person name="Kun R.S."/>
            <person name="Lubbers R.J."/>
            <person name="Makela M.R."/>
            <person name="Barry K."/>
            <person name="Chovatia M."/>
            <person name="Clum A."/>
            <person name="Daum C."/>
            <person name="Haridas S."/>
            <person name="He G."/>
            <person name="LaButti K."/>
            <person name="Lipzen A."/>
            <person name="Mondo S."/>
            <person name="Riley R."/>
            <person name="Salamov A."/>
            <person name="Simmons B.A."/>
            <person name="Magnuson J.K."/>
            <person name="Henrissat B."/>
            <person name="Mortensen U.H."/>
            <person name="Larsen T.O."/>
            <person name="Devries R.P."/>
            <person name="Grigoriev I.V."/>
            <person name="Machida M."/>
            <person name="Baker S.E."/>
            <person name="Andersen M.R."/>
        </authorList>
    </citation>
    <scope>NUCLEOTIDE SEQUENCE [LARGE SCALE GENOMIC DNA]</scope>
    <source>
        <strain evidence="3">CBS 553.77</strain>
    </source>
</reference>
<sequence>MTIISRDIRDSLEQLERLVRLAGDNQIGDYLKKIIQSSDHIASLKEVFSTFFKKVRAPDTLEDQRRDFFAKFSTAKGTLSSREIDDLVSITRHWHLGPERVQVLKKFAELWHTHPALFWFSVPDDNSTRRCIEELERMQETDPSRRKAILVILSQDIERERERISTLSRRKTRKPNKQTDEDSSYARAPDLRRSVNNICSRLYPLITQDQKSAKKTRIAMNSRYGWKWSRLSPVSSILSLPQANTRRFEMREWKWTEFEAINAFIATLPQFSIMYDLDKAWKSIVTFHHSEYGSQLQVLKELHASLQGQDTLCYLPGISYTVVPQRRKKETQSIPAKRRCTSNREADINEVHSRLGSDMAVSYQCVTFRNWIKSSSGKIDLLER</sequence>
<protein>
    <submittedName>
        <fullName evidence="2">Uncharacterized protein</fullName>
    </submittedName>
</protein>
<dbReference type="AlphaFoldDB" id="A0A5N6Z0J9"/>
<dbReference type="OrthoDB" id="4509088at2759"/>
<evidence type="ECO:0000313" key="2">
    <source>
        <dbReference type="EMBL" id="KAE8351194.1"/>
    </source>
</evidence>
<dbReference type="Proteomes" id="UP000327118">
    <property type="component" value="Unassembled WGS sequence"/>
</dbReference>
<name>A0A5N6Z0J9_9EURO</name>
<gene>
    <name evidence="2" type="ORF">BDV28DRAFT_137604</name>
</gene>
<keyword evidence="3" id="KW-1185">Reference proteome</keyword>
<feature type="region of interest" description="Disordered" evidence="1">
    <location>
        <begin position="164"/>
        <end position="186"/>
    </location>
</feature>
<evidence type="ECO:0000256" key="1">
    <source>
        <dbReference type="SAM" id="MobiDB-lite"/>
    </source>
</evidence>
<organism evidence="2 3">
    <name type="scientific">Aspergillus coremiiformis</name>
    <dbReference type="NCBI Taxonomy" id="138285"/>
    <lineage>
        <taxon>Eukaryota</taxon>
        <taxon>Fungi</taxon>
        <taxon>Dikarya</taxon>
        <taxon>Ascomycota</taxon>
        <taxon>Pezizomycotina</taxon>
        <taxon>Eurotiomycetes</taxon>
        <taxon>Eurotiomycetidae</taxon>
        <taxon>Eurotiales</taxon>
        <taxon>Aspergillaceae</taxon>
        <taxon>Aspergillus</taxon>
        <taxon>Aspergillus subgen. Circumdati</taxon>
    </lineage>
</organism>
<accession>A0A5N6Z0J9</accession>
<evidence type="ECO:0000313" key="3">
    <source>
        <dbReference type="Proteomes" id="UP000327118"/>
    </source>
</evidence>